<dbReference type="Pfam" id="PF06441">
    <property type="entry name" value="EHN"/>
    <property type="match status" value="1"/>
</dbReference>
<dbReference type="PRINTS" id="PR00412">
    <property type="entry name" value="EPOXHYDRLASE"/>
</dbReference>
<accession>A0AAW0ECQ4</accession>
<dbReference type="GO" id="GO:0004301">
    <property type="term" value="F:epoxide hydrolase activity"/>
    <property type="evidence" value="ECO:0007669"/>
    <property type="project" value="TreeGrafter"/>
</dbReference>
<sequence length="385" mass="43784">METPYKISVPDSSLTNLRQKLELVRFPDEIDDAGWDYGVPLKDLQRLVARWKDGYEWRKHEKLLNDELPQFTRDIEVDGFGVLNIHYVHKKSQVTENAIPLLFVHGWPGSFIEVRKILPLLNEGTPSFHVVAVGLPGFGFSEGAKKKGFSINQYAEVAHKLMMFLGYNEYVTQGGDWGYIITRTIAAKYGPTHAKAWHTNVQFGSKPENDNPDAYTEAEKAGIERGNLADSPVGVLAWIFEKLVNWTDGYPWNDDEGHFSRIYEKRTKLIDWFAVLTWISIYWFSRSGPAASVRIYYEYQAAGGRAKFLSAEPVIPLGNSYFPKELWVPPRSWINDKNLVFESQHDSGGHFAAHEKPKELAEDLQKMFRQGGPAFGVVPSHNGYA</sequence>
<feature type="active site" description="Proton acceptor" evidence="4">
    <location>
        <position position="350"/>
    </location>
</feature>
<keyword evidence="3" id="KW-0378">Hydrolase</keyword>
<organism evidence="6 7">
    <name type="scientific">Paramarasmius palmivorus</name>
    <dbReference type="NCBI Taxonomy" id="297713"/>
    <lineage>
        <taxon>Eukaryota</taxon>
        <taxon>Fungi</taxon>
        <taxon>Dikarya</taxon>
        <taxon>Basidiomycota</taxon>
        <taxon>Agaricomycotina</taxon>
        <taxon>Agaricomycetes</taxon>
        <taxon>Agaricomycetidae</taxon>
        <taxon>Agaricales</taxon>
        <taxon>Marasmiineae</taxon>
        <taxon>Marasmiaceae</taxon>
        <taxon>Paramarasmius</taxon>
    </lineage>
</organism>
<dbReference type="AlphaFoldDB" id="A0AAW0ECQ4"/>
<feature type="active site" description="Nucleophile" evidence="4">
    <location>
        <position position="176"/>
    </location>
</feature>
<dbReference type="PANTHER" id="PTHR21661:SF35">
    <property type="entry name" value="EPOXIDE HYDROLASE"/>
    <property type="match status" value="1"/>
</dbReference>
<dbReference type="PANTHER" id="PTHR21661">
    <property type="entry name" value="EPOXIDE HYDROLASE 1-RELATED"/>
    <property type="match status" value="1"/>
</dbReference>
<dbReference type="EMBL" id="JAYKXP010000001">
    <property type="protein sequence ID" value="KAK7062735.1"/>
    <property type="molecule type" value="Genomic_DNA"/>
</dbReference>
<dbReference type="InterPro" id="IPR016292">
    <property type="entry name" value="Epoxide_hydrolase"/>
</dbReference>
<proteinExistence type="inferred from homology"/>
<dbReference type="InterPro" id="IPR029058">
    <property type="entry name" value="AB_hydrolase_fold"/>
</dbReference>
<dbReference type="InterPro" id="IPR010497">
    <property type="entry name" value="Epoxide_hydro_N"/>
</dbReference>
<evidence type="ECO:0000259" key="5">
    <source>
        <dbReference type="Pfam" id="PF06441"/>
    </source>
</evidence>
<protein>
    <recommendedName>
        <fullName evidence="5">Epoxide hydrolase N-terminal domain-containing protein</fullName>
    </recommendedName>
</protein>
<evidence type="ECO:0000256" key="3">
    <source>
        <dbReference type="ARBA" id="ARBA00022801"/>
    </source>
</evidence>
<keyword evidence="7" id="KW-1185">Reference proteome</keyword>
<evidence type="ECO:0000256" key="1">
    <source>
        <dbReference type="ARBA" id="ARBA00010088"/>
    </source>
</evidence>
<reference evidence="6 7" key="1">
    <citation type="submission" date="2024-01" db="EMBL/GenBank/DDBJ databases">
        <title>A draft genome for a cacao thread blight-causing isolate of Paramarasmius palmivorus.</title>
        <authorList>
            <person name="Baruah I.K."/>
            <person name="Bukari Y."/>
            <person name="Amoako-Attah I."/>
            <person name="Meinhardt L.W."/>
            <person name="Bailey B.A."/>
            <person name="Cohen S.P."/>
        </authorList>
    </citation>
    <scope>NUCLEOTIDE SEQUENCE [LARGE SCALE GENOMIC DNA]</scope>
    <source>
        <strain evidence="6 7">GH-12</strain>
    </source>
</reference>
<feature type="active site" description="Proton donor" evidence="4">
    <location>
        <position position="296"/>
    </location>
</feature>
<dbReference type="Proteomes" id="UP001383192">
    <property type="component" value="Unassembled WGS sequence"/>
</dbReference>
<name>A0AAW0ECQ4_9AGAR</name>
<feature type="domain" description="Epoxide hydrolase N-terminal" evidence="5">
    <location>
        <begin position="3"/>
        <end position="114"/>
    </location>
</feature>
<dbReference type="GO" id="GO:0097176">
    <property type="term" value="P:epoxide metabolic process"/>
    <property type="evidence" value="ECO:0007669"/>
    <property type="project" value="TreeGrafter"/>
</dbReference>
<dbReference type="SUPFAM" id="SSF53474">
    <property type="entry name" value="alpha/beta-Hydrolases"/>
    <property type="match status" value="1"/>
</dbReference>
<evidence type="ECO:0000313" key="7">
    <source>
        <dbReference type="Proteomes" id="UP001383192"/>
    </source>
</evidence>
<evidence type="ECO:0000256" key="2">
    <source>
        <dbReference type="ARBA" id="ARBA00022797"/>
    </source>
</evidence>
<comment type="similarity">
    <text evidence="1">Belongs to the peptidase S33 family.</text>
</comment>
<keyword evidence="2" id="KW-0058">Aromatic hydrocarbons catabolism</keyword>
<dbReference type="Gene3D" id="3.40.50.1820">
    <property type="entry name" value="alpha/beta hydrolase"/>
    <property type="match status" value="1"/>
</dbReference>
<dbReference type="PIRSF" id="PIRSF001112">
    <property type="entry name" value="Epoxide_hydrolase"/>
    <property type="match status" value="1"/>
</dbReference>
<evidence type="ECO:0000256" key="4">
    <source>
        <dbReference type="PIRSR" id="PIRSR001112-1"/>
    </source>
</evidence>
<dbReference type="InterPro" id="IPR000639">
    <property type="entry name" value="Epox_hydrolase-like"/>
</dbReference>
<comment type="caution">
    <text evidence="6">The sequence shown here is derived from an EMBL/GenBank/DDBJ whole genome shotgun (WGS) entry which is preliminary data.</text>
</comment>
<gene>
    <name evidence="6" type="ORF">VNI00_000223</name>
</gene>
<evidence type="ECO:0000313" key="6">
    <source>
        <dbReference type="EMBL" id="KAK7062735.1"/>
    </source>
</evidence>